<proteinExistence type="predicted"/>
<keyword evidence="1" id="KW-1133">Transmembrane helix</keyword>
<evidence type="ECO:0000256" key="1">
    <source>
        <dbReference type="SAM" id="Phobius"/>
    </source>
</evidence>
<evidence type="ECO:0000313" key="2">
    <source>
        <dbReference type="EMBL" id="CAG7906030.1"/>
    </source>
</evidence>
<protein>
    <submittedName>
        <fullName evidence="2">Uncharacterized protein</fullName>
    </submittedName>
</protein>
<feature type="transmembrane region" description="Helical" evidence="1">
    <location>
        <begin position="95"/>
        <end position="117"/>
    </location>
</feature>
<sequence>MLINMYLFVLLHVFCISSVLFMNTATSVSVKKIILINHGGHNISETTSTSFPVVRQSAESETDAGNFSVSYVSAFSDADADRRNSYYYKRMGEMLLAFLSNVSVRLGSFVIFWHIMILSDSNL</sequence>
<gene>
    <name evidence="2" type="ORF">BRAPAZ1V2_A04P09310.2</name>
</gene>
<reference evidence="2 3" key="1">
    <citation type="submission" date="2021-07" db="EMBL/GenBank/DDBJ databases">
        <authorList>
            <consortium name="Genoscope - CEA"/>
            <person name="William W."/>
        </authorList>
    </citation>
    <scope>NUCLEOTIDE SEQUENCE [LARGE SCALE GENOMIC DNA]</scope>
</reference>
<evidence type="ECO:0000313" key="3">
    <source>
        <dbReference type="Proteomes" id="UP000694005"/>
    </source>
</evidence>
<dbReference type="EMBL" id="LS974620">
    <property type="protein sequence ID" value="CAG7906030.1"/>
    <property type="molecule type" value="Genomic_DNA"/>
</dbReference>
<name>A0A8D9HUB3_BRACM</name>
<accession>A0A8D9HUB3</accession>
<keyword evidence="1" id="KW-0472">Membrane</keyword>
<dbReference type="AlphaFoldDB" id="A0A8D9HUB3"/>
<organism evidence="2 3">
    <name type="scientific">Brassica campestris</name>
    <name type="common">Field mustard</name>
    <dbReference type="NCBI Taxonomy" id="3711"/>
    <lineage>
        <taxon>Eukaryota</taxon>
        <taxon>Viridiplantae</taxon>
        <taxon>Streptophyta</taxon>
        <taxon>Embryophyta</taxon>
        <taxon>Tracheophyta</taxon>
        <taxon>Spermatophyta</taxon>
        <taxon>Magnoliopsida</taxon>
        <taxon>eudicotyledons</taxon>
        <taxon>Gunneridae</taxon>
        <taxon>Pentapetalae</taxon>
        <taxon>rosids</taxon>
        <taxon>malvids</taxon>
        <taxon>Brassicales</taxon>
        <taxon>Brassicaceae</taxon>
        <taxon>Brassiceae</taxon>
        <taxon>Brassica</taxon>
    </lineage>
</organism>
<feature type="transmembrane region" description="Helical" evidence="1">
    <location>
        <begin position="6"/>
        <end position="25"/>
    </location>
</feature>
<keyword evidence="1" id="KW-0812">Transmembrane</keyword>
<dbReference type="Gramene" id="A04p09310.2_BraZ1">
    <property type="protein sequence ID" value="A04p09310.2_BraZ1.CDS.1"/>
    <property type="gene ID" value="A04g09310.2_BraZ1"/>
</dbReference>
<dbReference type="Proteomes" id="UP000694005">
    <property type="component" value="Chromosome A04"/>
</dbReference>